<name>A0A5B2TEA6_9PROT</name>
<feature type="signal peptide" evidence="3">
    <location>
        <begin position="1"/>
        <end position="25"/>
    </location>
</feature>
<accession>A0A5B2TEA6</accession>
<organism evidence="5 6">
    <name type="scientific">Teichococcus oryzae</name>
    <dbReference type="NCBI Taxonomy" id="1608942"/>
    <lineage>
        <taxon>Bacteria</taxon>
        <taxon>Pseudomonadati</taxon>
        <taxon>Pseudomonadota</taxon>
        <taxon>Alphaproteobacteria</taxon>
        <taxon>Acetobacterales</taxon>
        <taxon>Roseomonadaceae</taxon>
        <taxon>Roseomonas</taxon>
    </lineage>
</organism>
<dbReference type="PROSITE" id="PS51635">
    <property type="entry name" value="PNPLA"/>
    <property type="match status" value="1"/>
</dbReference>
<dbReference type="GO" id="GO:0016042">
    <property type="term" value="P:lipid catabolic process"/>
    <property type="evidence" value="ECO:0007669"/>
    <property type="project" value="UniProtKB-UniRule"/>
</dbReference>
<evidence type="ECO:0000313" key="6">
    <source>
        <dbReference type="Proteomes" id="UP000322110"/>
    </source>
</evidence>
<dbReference type="Proteomes" id="UP000322110">
    <property type="component" value="Unassembled WGS sequence"/>
</dbReference>
<evidence type="ECO:0000256" key="1">
    <source>
        <dbReference type="ARBA" id="ARBA00023098"/>
    </source>
</evidence>
<dbReference type="SUPFAM" id="SSF52151">
    <property type="entry name" value="FabD/lysophospholipase-like"/>
    <property type="match status" value="1"/>
</dbReference>
<feature type="active site" description="Proton acceptor" evidence="2">
    <location>
        <position position="280"/>
    </location>
</feature>
<dbReference type="RefSeq" id="WP_149812448.1">
    <property type="nucleotide sequence ID" value="NZ_VUKA01000005.1"/>
</dbReference>
<dbReference type="AlphaFoldDB" id="A0A5B2TEA6"/>
<dbReference type="GO" id="GO:0016787">
    <property type="term" value="F:hydrolase activity"/>
    <property type="evidence" value="ECO:0007669"/>
    <property type="project" value="UniProtKB-UniRule"/>
</dbReference>
<keyword evidence="2" id="KW-0378">Hydrolase</keyword>
<keyword evidence="6" id="KW-1185">Reference proteome</keyword>
<feature type="short sequence motif" description="GXSXG" evidence="2">
    <location>
        <begin position="134"/>
        <end position="138"/>
    </location>
</feature>
<feature type="short sequence motif" description="DGA/G" evidence="2">
    <location>
        <begin position="280"/>
        <end position="282"/>
    </location>
</feature>
<dbReference type="EMBL" id="VUKA01000005">
    <property type="protein sequence ID" value="KAA2212832.1"/>
    <property type="molecule type" value="Genomic_DNA"/>
</dbReference>
<dbReference type="OrthoDB" id="323481at2"/>
<evidence type="ECO:0000256" key="2">
    <source>
        <dbReference type="PROSITE-ProRule" id="PRU01161"/>
    </source>
</evidence>
<dbReference type="InterPro" id="IPR002641">
    <property type="entry name" value="PNPLA_dom"/>
</dbReference>
<protein>
    <submittedName>
        <fullName evidence="5">Patatin family protein</fullName>
    </submittedName>
</protein>
<evidence type="ECO:0000256" key="3">
    <source>
        <dbReference type="SAM" id="SignalP"/>
    </source>
</evidence>
<keyword evidence="2" id="KW-0442">Lipid degradation</keyword>
<keyword evidence="3" id="KW-0732">Signal</keyword>
<proteinExistence type="predicted"/>
<keyword evidence="1 2" id="KW-0443">Lipid metabolism</keyword>
<dbReference type="Pfam" id="PF01734">
    <property type="entry name" value="Patatin"/>
    <property type="match status" value="1"/>
</dbReference>
<evidence type="ECO:0000259" key="4">
    <source>
        <dbReference type="PROSITE" id="PS51635"/>
    </source>
</evidence>
<reference evidence="5 6" key="1">
    <citation type="journal article" date="2015" name="Int. J. Syst. Evol. Microbiol.">
        <title>Roseomonas oryzae sp. nov., isolated from paddy rhizosphere soil.</title>
        <authorList>
            <person name="Ramaprasad E.V."/>
            <person name="Sasikala Ch."/>
            <person name="Ramana Ch.V."/>
        </authorList>
    </citation>
    <scope>NUCLEOTIDE SEQUENCE [LARGE SCALE GENOMIC DNA]</scope>
    <source>
        <strain evidence="5 6">KCTC 42542</strain>
    </source>
</reference>
<dbReference type="Gene3D" id="3.40.1090.10">
    <property type="entry name" value="Cytosolic phospholipase A2 catalytic domain"/>
    <property type="match status" value="1"/>
</dbReference>
<dbReference type="PROSITE" id="PS51318">
    <property type="entry name" value="TAT"/>
    <property type="match status" value="1"/>
</dbReference>
<gene>
    <name evidence="5" type="ORF">F0Q34_11905</name>
</gene>
<feature type="short sequence motif" description="GXGXXG" evidence="2">
    <location>
        <begin position="105"/>
        <end position="110"/>
    </location>
</feature>
<sequence>MPQLQSVLRAALLSRRRLLAFAAGAAMTAGLPGCSIPSRLAAVPRGHASAASVLGVPNERFFPTEVSGQAALEQEFVAAVERQLMARGLPQTAPLPELDLLGISGGGENGAFGAGLLNGWTEIGGRPTFFLVTGISTGALSAPFAFLGGAWDAKLKSVYTDITLADVLVQRGYMAAIWNDAMADNSPLFRTISRYLDEEMLAEIARSYAGGRLLLIGTSNLDAQMPVIWNIGAIAQSGHPGALETVRRILLASSAIPGAFAPVLFDAVLDGQRYQELHVDGGAFAQVFLYPASVSRFRRERAARRLPLAPVRAWVIRNSQLDPEWALVDRRTIGIAGRAITAMISASGLNDVLRIYAAAERDKVDYNLAFIRRDFTVPYEEPFQQSYMRPLFEYGRQRALRGDAWVKKPPF</sequence>
<feature type="active site" description="Nucleophile" evidence="2">
    <location>
        <position position="136"/>
    </location>
</feature>
<dbReference type="InterPro" id="IPR006311">
    <property type="entry name" value="TAT_signal"/>
</dbReference>
<feature type="chain" id="PRO_5022861496" evidence="3">
    <location>
        <begin position="26"/>
        <end position="411"/>
    </location>
</feature>
<evidence type="ECO:0000313" key="5">
    <source>
        <dbReference type="EMBL" id="KAA2212832.1"/>
    </source>
</evidence>
<feature type="domain" description="PNPLA" evidence="4">
    <location>
        <begin position="101"/>
        <end position="296"/>
    </location>
</feature>
<dbReference type="InterPro" id="IPR016035">
    <property type="entry name" value="Acyl_Trfase/lysoPLipase"/>
</dbReference>
<comment type="caution">
    <text evidence="5">The sequence shown here is derived from an EMBL/GenBank/DDBJ whole genome shotgun (WGS) entry which is preliminary data.</text>
</comment>